<organism evidence="3 4">
    <name type="scientific">Gemmata palustris</name>
    <dbReference type="NCBI Taxonomy" id="2822762"/>
    <lineage>
        <taxon>Bacteria</taxon>
        <taxon>Pseudomonadati</taxon>
        <taxon>Planctomycetota</taxon>
        <taxon>Planctomycetia</taxon>
        <taxon>Gemmatales</taxon>
        <taxon>Gemmataceae</taxon>
        <taxon>Gemmata</taxon>
    </lineage>
</organism>
<accession>A0ABS5C0X4</accession>
<dbReference type="RefSeq" id="WP_210659636.1">
    <property type="nucleotide sequence ID" value="NZ_JAGKQQ010000001.1"/>
</dbReference>
<proteinExistence type="predicted"/>
<keyword evidence="4" id="KW-1185">Reference proteome</keyword>
<dbReference type="SUPFAM" id="SSF89919">
    <property type="entry name" value="Ribosome-binding factor A, RbfA"/>
    <property type="match status" value="1"/>
</dbReference>
<dbReference type="InterPro" id="IPR000238">
    <property type="entry name" value="RbfA"/>
</dbReference>
<dbReference type="Pfam" id="PF02033">
    <property type="entry name" value="RBFA"/>
    <property type="match status" value="1"/>
</dbReference>
<evidence type="ECO:0000313" key="4">
    <source>
        <dbReference type="Proteomes" id="UP000676565"/>
    </source>
</evidence>
<dbReference type="Proteomes" id="UP000676565">
    <property type="component" value="Unassembled WGS sequence"/>
</dbReference>
<gene>
    <name evidence="3" type="ORF">J8F10_27995</name>
</gene>
<keyword evidence="1" id="KW-0690">Ribosome biogenesis</keyword>
<evidence type="ECO:0000313" key="3">
    <source>
        <dbReference type="EMBL" id="MBP3959105.1"/>
    </source>
</evidence>
<dbReference type="InterPro" id="IPR015946">
    <property type="entry name" value="KH_dom-like_a/b"/>
</dbReference>
<dbReference type="EMBL" id="JAGKQQ010000001">
    <property type="protein sequence ID" value="MBP3959105.1"/>
    <property type="molecule type" value="Genomic_DNA"/>
</dbReference>
<protein>
    <submittedName>
        <fullName evidence="3">Ribosome-binding factor A</fullName>
    </submittedName>
</protein>
<evidence type="ECO:0000256" key="1">
    <source>
        <dbReference type="ARBA" id="ARBA00022517"/>
    </source>
</evidence>
<reference evidence="3 4" key="1">
    <citation type="submission" date="2021-04" db="EMBL/GenBank/DDBJ databases">
        <authorList>
            <person name="Ivanova A."/>
        </authorList>
    </citation>
    <scope>NUCLEOTIDE SEQUENCE [LARGE SCALE GENOMIC DNA]</scope>
    <source>
        <strain evidence="3 4">G18</strain>
    </source>
</reference>
<feature type="region of interest" description="Disordered" evidence="2">
    <location>
        <begin position="1"/>
        <end position="42"/>
    </location>
</feature>
<comment type="caution">
    <text evidence="3">The sequence shown here is derived from an EMBL/GenBank/DDBJ whole genome shotgun (WGS) entry which is preliminary data.</text>
</comment>
<sequence>MSRRRQKADEFQNLAGDISPEDGSDPKEFHAKPWNAPKQAGRKSQQLCRQARDALHGAFASCGDPAIQAAGVVAVEPAPHSGRLRVLVGVPPDFDREAVVGALERAAGFLRSEVASAISRRYAPELVFEVIPN</sequence>
<dbReference type="Gene3D" id="3.30.300.20">
    <property type="match status" value="1"/>
</dbReference>
<name>A0ABS5C0X4_9BACT</name>
<evidence type="ECO:0000256" key="2">
    <source>
        <dbReference type="SAM" id="MobiDB-lite"/>
    </source>
</evidence>
<dbReference type="InterPro" id="IPR023799">
    <property type="entry name" value="RbfA_dom_sf"/>
</dbReference>